<keyword evidence="7 9" id="KW-0472">Membrane</keyword>
<comment type="subcellular location">
    <subcellularLocation>
        <location evidence="1">Cell membrane</location>
        <topology evidence="1">Multi-pass membrane protein</topology>
    </subcellularLocation>
</comment>
<accession>A0A045I788</accession>
<evidence type="ECO:0000313" key="27">
    <source>
        <dbReference type="Proteomes" id="UP000050164"/>
    </source>
</evidence>
<evidence type="ECO:0000313" key="16">
    <source>
        <dbReference type="EMBL" id="COW48050.1"/>
    </source>
</evidence>
<keyword evidence="2" id="KW-0813">Transport</keyword>
<dbReference type="Pfam" id="PF00375">
    <property type="entry name" value="SDF"/>
    <property type="match status" value="1"/>
</dbReference>
<feature type="transmembrane region" description="Helical" evidence="9">
    <location>
        <begin position="235"/>
        <end position="257"/>
    </location>
</feature>
<evidence type="ECO:0000256" key="4">
    <source>
        <dbReference type="ARBA" id="ARBA00022692"/>
    </source>
</evidence>
<feature type="transmembrane region" description="Helical" evidence="9">
    <location>
        <begin position="93"/>
        <end position="116"/>
    </location>
</feature>
<proteinExistence type="predicted"/>
<dbReference type="Proteomes" id="UP000045842">
    <property type="component" value="Unassembled WGS sequence"/>
</dbReference>
<keyword evidence="4 9" id="KW-0812">Transmembrane</keyword>
<evidence type="ECO:0000313" key="28">
    <source>
        <dbReference type="Proteomes" id="UP000189452"/>
    </source>
</evidence>
<keyword evidence="5" id="KW-0769">Symport</keyword>
<evidence type="ECO:0000313" key="17">
    <source>
        <dbReference type="EMBL" id="MBP0683797.1"/>
    </source>
</evidence>
<name>A0A045I788_MYCTX</name>
<reference evidence="21 22" key="1">
    <citation type="submission" date="2015-03" db="EMBL/GenBank/DDBJ databases">
        <authorList>
            <consortium name="Pathogen Informatics"/>
        </authorList>
    </citation>
    <scope>NUCLEOTIDE SEQUENCE [LARGE SCALE GENOMIC DNA]</scope>
    <source>
        <strain evidence="12 27">Bir 185</strain>
        <strain evidence="11 25">Bir 187</strain>
        <strain evidence="14 22">G09801536</strain>
        <strain evidence="10 23">H09601792</strain>
        <strain evidence="16 21">M09401471</strain>
        <strain evidence="15 24">P00601463</strain>
    </source>
</reference>
<feature type="transmembrane region" description="Helical" evidence="9">
    <location>
        <begin position="347"/>
        <end position="372"/>
    </location>
</feature>
<evidence type="ECO:0000313" key="10">
    <source>
        <dbReference type="EMBL" id="CFE53131.1"/>
    </source>
</evidence>
<dbReference type="SUPFAM" id="SSF118215">
    <property type="entry name" value="Proton glutamate symport protein"/>
    <property type="match status" value="1"/>
</dbReference>
<evidence type="ECO:0000256" key="1">
    <source>
        <dbReference type="ARBA" id="ARBA00004651"/>
    </source>
</evidence>
<dbReference type="Proteomes" id="UP000046947">
    <property type="component" value="Unassembled WGS sequence"/>
</dbReference>
<feature type="transmembrane region" description="Helical" evidence="9">
    <location>
        <begin position="204"/>
        <end position="229"/>
    </location>
</feature>
<protein>
    <submittedName>
        <fullName evidence="18">Aerobic C4-dicarboxylate transport protein</fullName>
    </submittedName>
    <submittedName>
        <fullName evidence="19">C4-dicarboxylate-transport protein DctA</fullName>
    </submittedName>
    <submittedName>
        <fullName evidence="20">C4-dicarboxylate-transport transmembrane protein DctA</fullName>
    </submittedName>
    <submittedName>
        <fullName evidence="11">C4-dicarboxylate-transporter</fullName>
    </submittedName>
    <submittedName>
        <fullName evidence="17">Cation:dicarboxylase symporter family transporter</fullName>
    </submittedName>
</protein>
<evidence type="ECO:0000313" key="30">
    <source>
        <dbReference type="Proteomes" id="UP000300237"/>
    </source>
</evidence>
<dbReference type="EMBL" id="LR027516">
    <property type="protein sequence ID" value="VCU50732.1"/>
    <property type="molecule type" value="Genomic_DNA"/>
</dbReference>
<dbReference type="GO" id="GO:0070778">
    <property type="term" value="P:L-aspartate transmembrane transport"/>
    <property type="evidence" value="ECO:0007669"/>
    <property type="project" value="TreeGrafter"/>
</dbReference>
<evidence type="ECO:0000313" key="26">
    <source>
        <dbReference type="Proteomes" id="UP000050139"/>
    </source>
</evidence>
<dbReference type="Proteomes" id="UP000050139">
    <property type="component" value="Unassembled WGS sequence"/>
</dbReference>
<evidence type="ECO:0000256" key="2">
    <source>
        <dbReference type="ARBA" id="ARBA00022448"/>
    </source>
</evidence>
<dbReference type="EMBL" id="JAGIZI010000016">
    <property type="protein sequence ID" value="MBP0683797.1"/>
    <property type="molecule type" value="Genomic_DNA"/>
</dbReference>
<dbReference type="OMA" id="TWTKEID"/>
<reference evidence="18 28" key="5">
    <citation type="submission" date="2017-02" db="EMBL/GenBank/DDBJ databases">
        <title>Protein polymorphisms may explain contrasting epidemiological fitness of two variants of a multidrug-resistant Mycobacterium tuberculosis strain.</title>
        <authorList>
            <person name="Bigi M.M."/>
            <person name="Lopez B."/>
            <person name="Blanco F.C."/>
            <person name="Sasiain M.C."/>
            <person name="De La Barrera S."/>
            <person name="Ritacco V."/>
            <person name="Bigi F."/>
            <person name="Soria M.A."/>
        </authorList>
    </citation>
    <scope>NUCLEOTIDE SEQUENCE [LARGE SCALE GENOMIC DNA]</scope>
    <source>
        <strain evidence="18 28">6548</strain>
    </source>
</reference>
<evidence type="ECO:0000313" key="29">
    <source>
        <dbReference type="Proteomes" id="UP000256381"/>
    </source>
</evidence>
<dbReference type="GO" id="GO:0005886">
    <property type="term" value="C:plasma membrane"/>
    <property type="evidence" value="ECO:0007669"/>
    <property type="project" value="UniProtKB-SubCell"/>
</dbReference>
<dbReference type="Proteomes" id="UP000048600">
    <property type="component" value="Unassembled WGS sequence"/>
</dbReference>
<dbReference type="PANTHER" id="PTHR42865">
    <property type="entry name" value="PROTON/GLUTAMATE-ASPARTATE SYMPORTER"/>
    <property type="match status" value="1"/>
</dbReference>
<evidence type="ECO:0000313" key="11">
    <source>
        <dbReference type="EMBL" id="CKR39853.1"/>
    </source>
</evidence>
<evidence type="ECO:0000313" key="21">
    <source>
        <dbReference type="Proteomes" id="UP000044938"/>
    </source>
</evidence>
<dbReference type="AlphaFoldDB" id="A0A045I788"/>
<dbReference type="Proteomes" id="UP000671119">
    <property type="component" value="Unassembled WGS sequence"/>
</dbReference>
<dbReference type="EMBL" id="CFOH01000347">
    <property type="protein sequence ID" value="CFE53131.1"/>
    <property type="molecule type" value="Genomic_DNA"/>
</dbReference>
<reference evidence="17 31" key="8">
    <citation type="submission" date="2021-03" db="EMBL/GenBank/DDBJ databases">
        <title>Whole Genome Sequencing of Mycobacterium tuberculosis clinical isolates from Arunachal Pradesh, India.</title>
        <authorList>
            <person name="Singh S."/>
            <person name="Mudliar S.R."/>
            <person name="Kulsum U."/>
            <person name="Rufai S.B."/>
            <person name="Singh P.K."/>
            <person name="Umpo M."/>
            <person name="Nyori M."/>
        </authorList>
    </citation>
    <scope>NUCLEOTIDE SEQUENCE [LARGE SCALE GENOMIC DNA]</scope>
    <source>
        <strain evidence="17 31">OMICS/BPL/0142/20/SP</strain>
    </source>
</reference>
<dbReference type="InterPro" id="IPR036458">
    <property type="entry name" value="Na:dicarbo_symporter_sf"/>
</dbReference>
<dbReference type="Proteomes" id="UP000049023">
    <property type="component" value="Unassembled WGS sequence"/>
</dbReference>
<organism evidence="11 25">
    <name type="scientific">Mycobacterium tuberculosis</name>
    <dbReference type="NCBI Taxonomy" id="1773"/>
    <lineage>
        <taxon>Bacteria</taxon>
        <taxon>Bacillati</taxon>
        <taxon>Actinomycetota</taxon>
        <taxon>Actinomycetes</taxon>
        <taxon>Mycobacteriales</taxon>
        <taxon>Mycobacteriaceae</taxon>
        <taxon>Mycobacterium</taxon>
        <taxon>Mycobacterium tuberculosis complex</taxon>
    </lineage>
</organism>
<dbReference type="Proteomes" id="UP000189452">
    <property type="component" value="Chromosome"/>
</dbReference>
<feature type="transmembrane region" description="Helical" evidence="9">
    <location>
        <begin position="166"/>
        <end position="184"/>
    </location>
</feature>
<feature type="transmembrane region" description="Helical" evidence="9">
    <location>
        <begin position="57"/>
        <end position="81"/>
    </location>
</feature>
<feature type="region of interest" description="Disordered" evidence="8">
    <location>
        <begin position="435"/>
        <end position="466"/>
    </location>
</feature>
<keyword evidence="3" id="KW-1003">Cell membrane</keyword>
<reference evidence="19" key="6">
    <citation type="submission" date="2018-07" db="EMBL/GenBank/DDBJ databases">
        <authorList>
            <person name="Shah S."/>
            <person name="Brown T."/>
            <person name="Auld S."/>
            <person name="Bratton K."/>
            <person name="Narechania A."/>
            <person name="Mathema B."/>
            <person name="Gandhi N."/>
        </authorList>
    </citation>
    <scope>NUCLEOTIDE SEQUENCE</scope>
    <source>
        <strain evidence="19">32301_S10</strain>
    </source>
</reference>
<dbReference type="GO" id="GO:0015141">
    <property type="term" value="F:succinate transmembrane transporter activity"/>
    <property type="evidence" value="ECO:0007669"/>
    <property type="project" value="TreeGrafter"/>
</dbReference>
<dbReference type="RefSeq" id="WP_003412582.1">
    <property type="nucleotide sequence ID" value="NZ_AP017901.1"/>
</dbReference>
<dbReference type="EMBL" id="CNFU01000189">
    <property type="protein sequence ID" value="CKR39853.1"/>
    <property type="molecule type" value="Genomic_DNA"/>
</dbReference>
<evidence type="ECO:0000313" key="18">
    <source>
        <dbReference type="EMBL" id="OMH60391.1"/>
    </source>
</evidence>
<evidence type="ECO:0000313" key="12">
    <source>
        <dbReference type="EMBL" id="CKS51706.1"/>
    </source>
</evidence>
<evidence type="ECO:0000313" key="25">
    <source>
        <dbReference type="Proteomes" id="UP000049023"/>
    </source>
</evidence>
<dbReference type="EMBL" id="LWDQ01000001">
    <property type="protein sequence ID" value="OMH60391.1"/>
    <property type="molecule type" value="Genomic_DNA"/>
</dbReference>
<evidence type="ECO:0000313" key="31">
    <source>
        <dbReference type="Proteomes" id="UP000671119"/>
    </source>
</evidence>
<evidence type="ECO:0000256" key="9">
    <source>
        <dbReference type="SAM" id="Phobius"/>
    </source>
</evidence>
<dbReference type="Proteomes" id="UP000044938">
    <property type="component" value="Unassembled WGS sequence"/>
</dbReference>
<reference evidence="18 28" key="3">
    <citation type="submission" date="2016-04" db="EMBL/GenBank/DDBJ databases">
        <authorList>
            <person name="Bigi M."/>
            <person name="Bigi F."/>
            <person name="Soria M.A."/>
        </authorList>
    </citation>
    <scope>NUCLEOTIDE SEQUENCE [LARGE SCALE GENOMIC DNA]</scope>
    <source>
        <strain evidence="18 28">6548</strain>
    </source>
</reference>
<dbReference type="EMBL" id="COPH01000005">
    <property type="protein sequence ID" value="CLV66450.1"/>
    <property type="molecule type" value="Genomic_DNA"/>
</dbReference>
<evidence type="ECO:0000313" key="19">
    <source>
        <dbReference type="EMBL" id="REQ48169.1"/>
    </source>
</evidence>
<dbReference type="GO" id="GO:0015366">
    <property type="term" value="F:malate:proton symporter activity"/>
    <property type="evidence" value="ECO:0007669"/>
    <property type="project" value="TreeGrafter"/>
</dbReference>
<dbReference type="Proteomes" id="UP000300237">
    <property type="component" value="Chromosome"/>
</dbReference>
<reference evidence="13 26" key="2">
    <citation type="submission" date="2015-03" db="EMBL/GenBank/DDBJ databases">
        <authorList>
            <consortium name="Pathogen Informatics"/>
            <person name="Murphy D."/>
        </authorList>
    </citation>
    <scope>NUCLEOTIDE SEQUENCE [LARGE SCALE GENOMIC DNA]</scope>
    <source>
        <strain evidence="13 26">0268S</strain>
    </source>
</reference>
<dbReference type="EMBL" id="CSAD01000443">
    <property type="protein sequence ID" value="COV99894.1"/>
    <property type="molecule type" value="Genomic_DNA"/>
</dbReference>
<reference evidence="19 29" key="4">
    <citation type="journal article" date="2017" name="N. Engl. J. Med.">
        <title>Transmission of Extensively Drug-Resistant Tuberculosis in South Africa.</title>
        <authorList>
            <person name="Shah N.S."/>
            <person name="Auld S.C."/>
            <person name="Brust J.C."/>
            <person name="Mathema B."/>
            <person name="Ismail N."/>
            <person name="Moodley P."/>
            <person name="Mlisana K."/>
            <person name="Allana S."/>
            <person name="Campbell A."/>
            <person name="Mthiyane T."/>
            <person name="Morris N."/>
            <person name="Mpangase P."/>
            <person name="van der Meulen H."/>
            <person name="Omar S.V."/>
            <person name="Brown T.S."/>
            <person name="Narechania A."/>
            <person name="Shaskina E."/>
            <person name="Kapwata T."/>
            <person name="Kreiswirth B."/>
            <person name="Gandhi N.R."/>
        </authorList>
    </citation>
    <scope>NUCLEOTIDE SEQUENCE [LARGE SCALE GENOMIC DNA]</scope>
    <source>
        <strain evidence="19 29">32301_S10</strain>
    </source>
</reference>
<dbReference type="EMBL" id="QTBD01000221">
    <property type="protein sequence ID" value="REQ48169.1"/>
    <property type="molecule type" value="Genomic_DNA"/>
</dbReference>
<evidence type="ECO:0000256" key="8">
    <source>
        <dbReference type="SAM" id="MobiDB-lite"/>
    </source>
</evidence>
<evidence type="ECO:0000256" key="3">
    <source>
        <dbReference type="ARBA" id="ARBA00022475"/>
    </source>
</evidence>
<gene>
    <name evidence="11" type="primary">dctA</name>
    <name evidence="18" type="ORF">A4S10_02566</name>
    <name evidence="20" type="ORF">DKC2_2579</name>
    <name evidence="19" type="ORF">DSJ38_19705</name>
    <name evidence="14" type="ORF">ERS007679_02880</name>
    <name evidence="10" type="ORF">ERS007688_02209</name>
    <name evidence="16" type="ORF">ERS007720_02714</name>
    <name evidence="15" type="ORF">ERS007741_01815</name>
    <name evidence="12" type="ORF">ERS027659_03212</name>
    <name evidence="11" type="ORF">ERS027661_01211</name>
    <name evidence="13" type="ORF">ERS094118_00843</name>
    <name evidence="17" type="ORF">J8J21_11795</name>
</gene>
<evidence type="ECO:0000313" key="15">
    <source>
        <dbReference type="EMBL" id="COW20628.1"/>
    </source>
</evidence>
<evidence type="ECO:0000313" key="22">
    <source>
        <dbReference type="Proteomes" id="UP000045842"/>
    </source>
</evidence>
<evidence type="ECO:0000313" key="14">
    <source>
        <dbReference type="EMBL" id="COV99894.1"/>
    </source>
</evidence>
<dbReference type="Gene3D" id="1.10.3860.10">
    <property type="entry name" value="Sodium:dicarboxylate symporter"/>
    <property type="match status" value="1"/>
</dbReference>
<dbReference type="EMBL" id="CSAJ01000370">
    <property type="protein sequence ID" value="COW48050.1"/>
    <property type="molecule type" value="Genomic_DNA"/>
</dbReference>
<feature type="transmembrane region" description="Helical" evidence="9">
    <location>
        <begin position="25"/>
        <end position="45"/>
    </location>
</feature>
<evidence type="ECO:0000313" key="23">
    <source>
        <dbReference type="Proteomes" id="UP000046947"/>
    </source>
</evidence>
<dbReference type="Proteomes" id="UP000050164">
    <property type="component" value="Unassembled WGS sequence"/>
</dbReference>
<evidence type="ECO:0000313" key="20">
    <source>
        <dbReference type="EMBL" id="VCU50732.1"/>
    </source>
</evidence>
<dbReference type="PRINTS" id="PR00173">
    <property type="entry name" value="EDTRNSPORT"/>
</dbReference>
<dbReference type="EMBL" id="CHKL01000174">
    <property type="protein sequence ID" value="COW20628.1"/>
    <property type="molecule type" value="Genomic_DNA"/>
</dbReference>
<dbReference type="EMBL" id="CNFT01000892">
    <property type="protein sequence ID" value="CKS51706.1"/>
    <property type="molecule type" value="Genomic_DNA"/>
</dbReference>
<reference evidence="20 30" key="7">
    <citation type="submission" date="2018-08" db="EMBL/GenBank/DDBJ databases">
        <authorList>
            <person name="Fokvardsen B D."/>
            <person name="Norman A."/>
        </authorList>
    </citation>
    <scope>NUCLEOTIDE SEQUENCE [LARGE SCALE GENOMIC DNA]</scope>
    <source>
        <strain evidence="20 30">DKC2</strain>
    </source>
</reference>
<dbReference type="Proteomes" id="UP000256381">
    <property type="component" value="Unassembled WGS sequence"/>
</dbReference>
<evidence type="ECO:0000256" key="5">
    <source>
        <dbReference type="ARBA" id="ARBA00022847"/>
    </source>
</evidence>
<evidence type="ECO:0000313" key="13">
    <source>
        <dbReference type="EMBL" id="CLV66450.1"/>
    </source>
</evidence>
<dbReference type="PANTHER" id="PTHR42865:SF1">
    <property type="entry name" value="AEROBIC C4-DICARBOXYLATE TRANSPORT PROTEIN"/>
    <property type="match status" value="1"/>
</dbReference>
<evidence type="ECO:0000256" key="7">
    <source>
        <dbReference type="ARBA" id="ARBA00023136"/>
    </source>
</evidence>
<evidence type="ECO:0000256" key="6">
    <source>
        <dbReference type="ARBA" id="ARBA00022989"/>
    </source>
</evidence>
<dbReference type="InterPro" id="IPR001991">
    <property type="entry name" value="Na-dicarboxylate_symporter"/>
</dbReference>
<dbReference type="FunFam" id="1.10.3860.10:FF:000001">
    <property type="entry name" value="C4-dicarboxylate transport protein"/>
    <property type="match status" value="1"/>
</dbReference>
<dbReference type="GO" id="GO:0015138">
    <property type="term" value="F:fumarate transmembrane transporter activity"/>
    <property type="evidence" value="ECO:0007669"/>
    <property type="project" value="TreeGrafter"/>
</dbReference>
<dbReference type="SMR" id="A0A045I788"/>
<sequence>MTAPLDRAPVTDLPANNKGRDRTHWLYLAVIFAVIAGVIVGLTAPSTGKSLTVLGTVFVNLIKMMIAPVIFCTIVLGIGSVRKAAAVGKVGGLALAYFLTMSSVALGIGLIVGNLLSPGRDLHLRPGAVGSGAALAGQAAESHGIAGFIQQIIPRSLPSALTEGNVLQVLLVALLVGFAVQGLGPAGESILRAVENLQKLVFKVLVMVLWLAPIGAFGAIANIVATTGFNAVTNLLLLMAGFYLTCVVFVFGVLGVLLRIVSGLSIFRLLRYLAREYLLIFATSSSEVVLPRLITKMKHLGVQSSTVGVVVPTGYSFNLDGTAIYLTMASLFIADAMGHRLTWGEQIALLAFMIIASKGAAGVSGAGLATLAGGLQAHRPELLDGVGLIVGIDRFMSEARSLTNFSGNAVATILVASWTKTIDLSKADEVLRGRDPFDESTMVDPHDEEPPAATPHGGGVPTNPALCDFEQVSLGGLVGRPAGPQRADVDG</sequence>
<keyword evidence="6 9" id="KW-1133">Transmembrane helix</keyword>
<evidence type="ECO:0000313" key="24">
    <source>
        <dbReference type="Proteomes" id="UP000048600"/>
    </source>
</evidence>